<organism evidence="1">
    <name type="scientific">Herbiconiux sp. A18JL235</name>
    <dbReference type="NCBI Taxonomy" id="3152363"/>
    <lineage>
        <taxon>Bacteria</taxon>
        <taxon>Bacillati</taxon>
        <taxon>Actinomycetota</taxon>
        <taxon>Actinomycetes</taxon>
        <taxon>Micrococcales</taxon>
        <taxon>Microbacteriaceae</taxon>
        <taxon>Herbiconiux</taxon>
    </lineage>
</organism>
<dbReference type="RefSeq" id="WP_368499473.1">
    <property type="nucleotide sequence ID" value="NZ_CP162511.1"/>
</dbReference>
<dbReference type="EMBL" id="CP162511">
    <property type="protein sequence ID" value="XDI07099.1"/>
    <property type="molecule type" value="Genomic_DNA"/>
</dbReference>
<gene>
    <name evidence="1" type="ORF">ABFY20_08370</name>
</gene>
<name>A0AB39BKR5_9MICO</name>
<protein>
    <submittedName>
        <fullName evidence="1">Uncharacterized protein</fullName>
    </submittedName>
</protein>
<dbReference type="AlphaFoldDB" id="A0AB39BKR5"/>
<reference evidence="1" key="1">
    <citation type="submission" date="2024-05" db="EMBL/GenBank/DDBJ databases">
        <title>Herbiconiux sp. A18JL235.</title>
        <authorList>
            <person name="Zhang G."/>
        </authorList>
    </citation>
    <scope>NUCLEOTIDE SEQUENCE</scope>
    <source>
        <strain evidence="1">A18JL235</strain>
    </source>
</reference>
<proteinExistence type="predicted"/>
<sequence length="68" mass="7623">MAHLAEAAHFFRSIDTTERAPHTCDTCQETTSFDLPLGGTECAYCGQRTDDARGELVLTDREREQLSF</sequence>
<accession>A0AB39BKR5</accession>
<evidence type="ECO:0000313" key="1">
    <source>
        <dbReference type="EMBL" id="XDI07099.1"/>
    </source>
</evidence>